<dbReference type="AlphaFoldDB" id="A0AA35GFF1"/>
<name>A0AA35GFF1_9BURK</name>
<gene>
    <name evidence="1" type="ORF">GHA_01080</name>
</gene>
<dbReference type="Proteomes" id="UP000834458">
    <property type="component" value="Unassembled WGS sequence"/>
</dbReference>
<reference evidence="1" key="1">
    <citation type="submission" date="2020-05" db="EMBL/GenBank/DDBJ databases">
        <authorList>
            <person name="Delgado-Blas J."/>
        </authorList>
    </citation>
    <scope>NUCLEOTIDE SEQUENCE</scope>
    <source>
        <strain evidence="1">BB1454</strain>
    </source>
</reference>
<sequence>MSWYVYSELVPIDFNWDLLPTVESVAVTLAKIEAENLVRYGEDSSPGLSYSEFIDLWESAKIAAAEVGWEGDFRHPPCVLWQPVDDALRPGFVIKQDNNGDTFVVSPVPLPHLED</sequence>
<proteinExistence type="predicted"/>
<organism evidence="1 2">
    <name type="scientific">Comamonas aquatica</name>
    <dbReference type="NCBI Taxonomy" id="225991"/>
    <lineage>
        <taxon>Bacteria</taxon>
        <taxon>Pseudomonadati</taxon>
        <taxon>Pseudomonadota</taxon>
        <taxon>Betaproteobacteria</taxon>
        <taxon>Burkholderiales</taxon>
        <taxon>Comamonadaceae</taxon>
        <taxon>Comamonas</taxon>
    </lineage>
</organism>
<evidence type="ECO:0000313" key="2">
    <source>
        <dbReference type="Proteomes" id="UP000834458"/>
    </source>
</evidence>
<accession>A0AA35GFF1</accession>
<dbReference type="EMBL" id="CAHPSC010000011">
    <property type="protein sequence ID" value="CAB5675113.1"/>
    <property type="molecule type" value="Genomic_DNA"/>
</dbReference>
<evidence type="ECO:0000313" key="1">
    <source>
        <dbReference type="EMBL" id="CAB5675113.1"/>
    </source>
</evidence>
<protein>
    <submittedName>
        <fullName evidence="1">Uncharacterized protein</fullName>
    </submittedName>
</protein>
<comment type="caution">
    <text evidence="1">The sequence shown here is derived from an EMBL/GenBank/DDBJ whole genome shotgun (WGS) entry which is preliminary data.</text>
</comment>
<dbReference type="RefSeq" id="WP_042419042.1">
    <property type="nucleotide sequence ID" value="NZ_CAHPSC010000011.1"/>
</dbReference>